<proteinExistence type="predicted"/>
<dbReference type="InterPro" id="IPR008964">
    <property type="entry name" value="Invasin/intimin_cell_adhesion"/>
</dbReference>
<dbReference type="EMBL" id="BAAANT010000043">
    <property type="protein sequence ID" value="GAA2154793.1"/>
    <property type="molecule type" value="Genomic_DNA"/>
</dbReference>
<evidence type="ECO:0000313" key="3">
    <source>
        <dbReference type="Proteomes" id="UP001422759"/>
    </source>
</evidence>
<dbReference type="InterPro" id="IPR013783">
    <property type="entry name" value="Ig-like_fold"/>
</dbReference>
<evidence type="ECO:0000256" key="1">
    <source>
        <dbReference type="SAM" id="SignalP"/>
    </source>
</evidence>
<gene>
    <name evidence="2" type="ORF">GCM10009760_54030</name>
</gene>
<comment type="caution">
    <text evidence="2">The sequence shown here is derived from an EMBL/GenBank/DDBJ whole genome shotgun (WGS) entry which is preliminary data.</text>
</comment>
<accession>A0ABN3A6T8</accession>
<sequence length="160" mass="15785">MAAALVSLSVGGGVLASAATPPASPCGSAECTGLQPVSMAAGQGSLNVTQMQLENISATVVDAVSGEPVRGVQIQFSTTGGRLLGTAYTNHNGVAAISASENLGPGTAQELLAGYDAVLLGDGVHTPASAHGAITVGDDGALLFSDRGLKQDVVPVDWSR</sequence>
<dbReference type="RefSeq" id="WP_344468584.1">
    <property type="nucleotide sequence ID" value="NZ_BAAANT010000043.1"/>
</dbReference>
<keyword evidence="3" id="KW-1185">Reference proteome</keyword>
<reference evidence="2 3" key="1">
    <citation type="journal article" date="2019" name="Int. J. Syst. Evol. Microbiol.">
        <title>The Global Catalogue of Microorganisms (GCM) 10K type strain sequencing project: providing services to taxonomists for standard genome sequencing and annotation.</title>
        <authorList>
            <consortium name="The Broad Institute Genomics Platform"/>
            <consortium name="The Broad Institute Genome Sequencing Center for Infectious Disease"/>
            <person name="Wu L."/>
            <person name="Ma J."/>
        </authorList>
    </citation>
    <scope>NUCLEOTIDE SEQUENCE [LARGE SCALE GENOMIC DNA]</scope>
    <source>
        <strain evidence="2 3">JCM 14560</strain>
    </source>
</reference>
<dbReference type="Proteomes" id="UP001422759">
    <property type="component" value="Unassembled WGS sequence"/>
</dbReference>
<organism evidence="2 3">
    <name type="scientific">Kitasatospora kazusensis</name>
    <dbReference type="NCBI Taxonomy" id="407974"/>
    <lineage>
        <taxon>Bacteria</taxon>
        <taxon>Bacillati</taxon>
        <taxon>Actinomycetota</taxon>
        <taxon>Actinomycetes</taxon>
        <taxon>Kitasatosporales</taxon>
        <taxon>Streptomycetaceae</taxon>
        <taxon>Kitasatospora</taxon>
    </lineage>
</organism>
<feature type="chain" id="PRO_5047513479" evidence="1">
    <location>
        <begin position="19"/>
        <end position="160"/>
    </location>
</feature>
<protein>
    <submittedName>
        <fullName evidence="2">Uncharacterized protein</fullName>
    </submittedName>
</protein>
<dbReference type="SUPFAM" id="SSF49373">
    <property type="entry name" value="Invasin/intimin cell-adhesion fragments"/>
    <property type="match status" value="1"/>
</dbReference>
<name>A0ABN3A6T8_9ACTN</name>
<keyword evidence="1" id="KW-0732">Signal</keyword>
<feature type="signal peptide" evidence="1">
    <location>
        <begin position="1"/>
        <end position="18"/>
    </location>
</feature>
<dbReference type="Gene3D" id="2.60.40.10">
    <property type="entry name" value="Immunoglobulins"/>
    <property type="match status" value="1"/>
</dbReference>
<evidence type="ECO:0000313" key="2">
    <source>
        <dbReference type="EMBL" id="GAA2154793.1"/>
    </source>
</evidence>